<evidence type="ECO:0000256" key="13">
    <source>
        <dbReference type="PIRSR" id="PIRSR634015-3"/>
    </source>
</evidence>
<evidence type="ECO:0000256" key="3">
    <source>
        <dbReference type="ARBA" id="ARBA00010136"/>
    </source>
</evidence>
<protein>
    <recommendedName>
        <fullName evidence="5">Aminopeptidase N</fullName>
        <ecNumber evidence="4">3.4.11.2</ecNumber>
    </recommendedName>
</protein>
<feature type="chain" id="PRO_5001996811" description="Aminopeptidase N" evidence="14">
    <location>
        <begin position="35"/>
        <end position="591"/>
    </location>
</feature>
<dbReference type="InterPro" id="IPR001930">
    <property type="entry name" value="Peptidase_M1"/>
</dbReference>
<dbReference type="EC" id="3.4.11.2" evidence="4"/>
<dbReference type="SUPFAM" id="SSF55486">
    <property type="entry name" value="Metalloproteases ('zincins'), catalytic domain"/>
    <property type="match status" value="1"/>
</dbReference>
<dbReference type="InterPro" id="IPR042097">
    <property type="entry name" value="Aminopeptidase_N-like_N_sf"/>
</dbReference>
<evidence type="ECO:0000256" key="2">
    <source>
        <dbReference type="ARBA" id="ARBA00004496"/>
    </source>
</evidence>
<dbReference type="PRINTS" id="PR00756">
    <property type="entry name" value="ALADIPTASE"/>
</dbReference>
<dbReference type="Gene3D" id="2.60.40.1730">
    <property type="entry name" value="tricorn interacting facor f3 domain"/>
    <property type="match status" value="1"/>
</dbReference>
<evidence type="ECO:0000256" key="11">
    <source>
        <dbReference type="ARBA" id="ARBA00023049"/>
    </source>
</evidence>
<dbReference type="Proteomes" id="UP000030518">
    <property type="component" value="Unassembled WGS sequence"/>
</dbReference>
<dbReference type="AlphaFoldDB" id="A0A0A2WKY9"/>
<keyword evidence="14" id="KW-0732">Signal</keyword>
<evidence type="ECO:0000256" key="6">
    <source>
        <dbReference type="ARBA" id="ARBA00022490"/>
    </source>
</evidence>
<keyword evidence="9" id="KW-0378">Hydrolase</keyword>
<comment type="caution">
    <text evidence="16">The sequence shown here is derived from an EMBL/GenBank/DDBJ whole genome shotgun (WGS) entry which is preliminary data.</text>
</comment>
<dbReference type="InterPro" id="IPR027268">
    <property type="entry name" value="Peptidase_M4/M1_CTD_sf"/>
</dbReference>
<evidence type="ECO:0000313" key="16">
    <source>
        <dbReference type="EMBL" id="KGQ20473.1"/>
    </source>
</evidence>
<feature type="active site" description="Proton acceptor" evidence="12">
    <location>
        <position position="344"/>
    </location>
</feature>
<evidence type="ECO:0000256" key="8">
    <source>
        <dbReference type="ARBA" id="ARBA00022723"/>
    </source>
</evidence>
<dbReference type="Pfam" id="PF01433">
    <property type="entry name" value="Peptidase_M1"/>
    <property type="match status" value="1"/>
</dbReference>
<proteinExistence type="inferred from homology"/>
<comment type="similarity">
    <text evidence="3">Belongs to the peptidase M1 family.</text>
</comment>
<keyword evidence="10 13" id="KW-0862">Zinc</keyword>
<keyword evidence="11" id="KW-0482">Metalloprotease</keyword>
<dbReference type="SUPFAM" id="SSF63737">
    <property type="entry name" value="Leukotriene A4 hydrolase N-terminal domain"/>
    <property type="match status" value="1"/>
</dbReference>
<dbReference type="eggNOG" id="COG0308">
    <property type="taxonomic scope" value="Bacteria"/>
</dbReference>
<dbReference type="GO" id="GO:0008270">
    <property type="term" value="F:zinc ion binding"/>
    <property type="evidence" value="ECO:0007669"/>
    <property type="project" value="InterPro"/>
</dbReference>
<organism evidence="16 17">
    <name type="scientific">Lysobacter dokdonensis DS-58</name>
    <dbReference type="NCBI Taxonomy" id="1300345"/>
    <lineage>
        <taxon>Bacteria</taxon>
        <taxon>Pseudomonadati</taxon>
        <taxon>Pseudomonadota</taxon>
        <taxon>Gammaproteobacteria</taxon>
        <taxon>Lysobacterales</taxon>
        <taxon>Lysobacteraceae</taxon>
        <taxon>Noviluteimonas</taxon>
    </lineage>
</organism>
<feature type="active site" description="Proton donor" evidence="12">
    <location>
        <position position="426"/>
    </location>
</feature>
<reference evidence="16 17" key="1">
    <citation type="submission" date="2014-09" db="EMBL/GenBank/DDBJ databases">
        <title>Genome sequences of Lysobacter dokdonensis DS-58.</title>
        <authorList>
            <person name="Kim J.F."/>
            <person name="Kwak M.-J."/>
        </authorList>
    </citation>
    <scope>NUCLEOTIDE SEQUENCE [LARGE SCALE GENOMIC DNA]</scope>
    <source>
        <strain evidence="16 17">DS-58</strain>
    </source>
</reference>
<comment type="catalytic activity">
    <reaction evidence="1">
        <text>Release of an N-terminal amino acid, Xaa-|-Yaa- from a peptide, amide or arylamide. Xaa is preferably Ala, but may be most amino acids including Pro (slow action). When a terminal hydrophobic residue is followed by a prolyl residue, the two may be released as an intact Xaa-Pro dipeptide.</text>
        <dbReference type="EC" id="3.4.11.2"/>
    </reaction>
</comment>
<dbReference type="PANTHER" id="PTHR45726:SF3">
    <property type="entry name" value="LEUKOTRIENE A-4 HYDROLASE"/>
    <property type="match status" value="1"/>
</dbReference>
<keyword evidence="7" id="KW-0645">Protease</keyword>
<dbReference type="GO" id="GO:0016285">
    <property type="term" value="F:alanyl aminopeptidase activity"/>
    <property type="evidence" value="ECO:0007669"/>
    <property type="project" value="UniProtKB-EC"/>
</dbReference>
<accession>A0A0A2WKY9</accession>
<gene>
    <name evidence="16" type="ORF">LF41_1010</name>
</gene>
<evidence type="ECO:0000256" key="9">
    <source>
        <dbReference type="ARBA" id="ARBA00022801"/>
    </source>
</evidence>
<dbReference type="Gene3D" id="1.10.390.10">
    <property type="entry name" value="Neutral Protease Domain 2"/>
    <property type="match status" value="1"/>
</dbReference>
<evidence type="ECO:0000256" key="5">
    <source>
        <dbReference type="ARBA" id="ARBA00015611"/>
    </source>
</evidence>
<dbReference type="GO" id="GO:0006508">
    <property type="term" value="P:proteolysis"/>
    <property type="evidence" value="ECO:0007669"/>
    <property type="project" value="UniProtKB-KW"/>
</dbReference>
<evidence type="ECO:0000256" key="1">
    <source>
        <dbReference type="ARBA" id="ARBA00000098"/>
    </source>
</evidence>
<evidence type="ECO:0000313" key="17">
    <source>
        <dbReference type="Proteomes" id="UP000030518"/>
    </source>
</evidence>
<dbReference type="GO" id="GO:0008237">
    <property type="term" value="F:metallopeptidase activity"/>
    <property type="evidence" value="ECO:0007669"/>
    <property type="project" value="UniProtKB-KW"/>
</dbReference>
<keyword evidence="17" id="KW-1185">Reference proteome</keyword>
<dbReference type="EMBL" id="JRKJ01000002">
    <property type="protein sequence ID" value="KGQ20473.1"/>
    <property type="molecule type" value="Genomic_DNA"/>
</dbReference>
<comment type="subcellular location">
    <subcellularLocation>
        <location evidence="2">Cytoplasm</location>
    </subcellularLocation>
</comment>
<dbReference type="PANTHER" id="PTHR45726">
    <property type="entry name" value="LEUKOTRIENE A-4 HYDROLASE"/>
    <property type="match status" value="1"/>
</dbReference>
<dbReference type="InterPro" id="IPR034015">
    <property type="entry name" value="M1_LTA4H"/>
</dbReference>
<evidence type="ECO:0000256" key="4">
    <source>
        <dbReference type="ARBA" id="ARBA00012564"/>
    </source>
</evidence>
<keyword evidence="8 13" id="KW-0479">Metal-binding</keyword>
<evidence type="ECO:0000259" key="15">
    <source>
        <dbReference type="Pfam" id="PF01433"/>
    </source>
</evidence>
<dbReference type="STRING" id="1300345.LF41_1010"/>
<keyword evidence="6" id="KW-0963">Cytoplasm</keyword>
<feature type="binding site" evidence="13">
    <location>
        <position position="366"/>
    </location>
    <ligand>
        <name>Zn(2+)</name>
        <dbReference type="ChEBI" id="CHEBI:29105"/>
        <note>catalytic</note>
    </ligand>
</feature>
<comment type="cofactor">
    <cofactor evidence="13">
        <name>Zn(2+)</name>
        <dbReference type="ChEBI" id="CHEBI:29105"/>
    </cofactor>
    <text evidence="13">Binds 1 zinc ion per subunit.</text>
</comment>
<evidence type="ECO:0000256" key="14">
    <source>
        <dbReference type="SAM" id="SignalP"/>
    </source>
</evidence>
<evidence type="ECO:0000256" key="7">
    <source>
        <dbReference type="ARBA" id="ARBA00022670"/>
    </source>
</evidence>
<dbReference type="GO" id="GO:0005737">
    <property type="term" value="C:cytoplasm"/>
    <property type="evidence" value="ECO:0007669"/>
    <property type="project" value="UniProtKB-SubCell"/>
</dbReference>
<dbReference type="InterPro" id="IPR014782">
    <property type="entry name" value="Peptidase_M1_dom"/>
</dbReference>
<dbReference type="CDD" id="cd09603">
    <property type="entry name" value="M1_APN_like"/>
    <property type="match status" value="1"/>
</dbReference>
<feature type="signal peptide" evidence="14">
    <location>
        <begin position="1"/>
        <end position="34"/>
    </location>
</feature>
<evidence type="ECO:0000256" key="10">
    <source>
        <dbReference type="ARBA" id="ARBA00022833"/>
    </source>
</evidence>
<dbReference type="PATRIC" id="fig|1300345.3.peg.331"/>
<feature type="binding site" evidence="13">
    <location>
        <position position="343"/>
    </location>
    <ligand>
        <name>Zn(2+)</name>
        <dbReference type="ChEBI" id="CHEBI:29105"/>
        <note>catalytic</note>
    </ligand>
</feature>
<sequence>MVARSRFATSLRMSLRVALLPCALIAALASPAHAADANAPKQPELTNLTLQTGVPRAPEQEAVVFELADLKFKVDPARKHLDGDATLTFKALKPIDALVVDLDRNYKVASVEVDGAKVADWKNPEGRMTIPLAQPLAAGGTAVLRIVYDGFPHVAERAPWDGGFVWAKAPTGEPWVASAIQGNGCDLFWPCIDHPQGEPVQVDQHVTLPAPLVSAGNGVLLGMDEKDGWRTYHWRTKNPDTYAISLNIGPYELLSADYKSRYGNTVPLRFWHLKGNEAKAKGLFAEFAPMLDFFEEVIGPYPFADEKMGVVETPHLGMEHQTINAYGNEYKKSEYGYDWLLEHEFAHEWFGNQLTNKDWDDMWLHEGYGTYMQPLYMQWLRGDMEYKANLMKQRATLANKHPIVAGRPMLEADVYSDEKGPGHDIYYKASLVLDTLRHLLGDKQFFDVTRQAVYGRTDPKPGNFKPLYASTPDYIAAVQKVTGKDYRWFFDVYLYQPALPDLVATREGDTLKLEWKTGGKPFPMPVEVRIGDEVKTVAMANGQGSLPIRAGQSFTLDPQSKVLRQLDHVDAFQQDKSDREKAEARKKAAAG</sequence>
<feature type="domain" description="Peptidase M1 membrane alanine aminopeptidase" evidence="15">
    <location>
        <begin position="340"/>
        <end position="451"/>
    </location>
</feature>
<feature type="binding site" evidence="13">
    <location>
        <position position="347"/>
    </location>
    <ligand>
        <name>Zn(2+)</name>
        <dbReference type="ChEBI" id="CHEBI:29105"/>
        <note>catalytic</note>
    </ligand>
</feature>
<evidence type="ECO:0000256" key="12">
    <source>
        <dbReference type="PIRSR" id="PIRSR634015-1"/>
    </source>
</evidence>
<name>A0A0A2WKY9_9GAMM</name>